<evidence type="ECO:0000256" key="1">
    <source>
        <dbReference type="SAM" id="Phobius"/>
    </source>
</evidence>
<dbReference type="Proteomes" id="UP001154322">
    <property type="component" value="Unassembled WGS sequence"/>
</dbReference>
<sequence>MSNFDTELNPARNPSSNWRKGLLLLGPGFITAATILGPGSITVSSSAGGLMEYSVLWGLVIAISATSFSIAGAAGQVYMVQGKGWQPQDLRKSNASAVAGIAVLLRPDHHHYDYVGRRARPPKAFRCRAPLTCPFNWSRCWAGEMAVPPRSIRGFLLFLHRQRRLGGNAAVGRLRLGPDVERQER</sequence>
<organism evidence="2 3">
    <name type="scientific">Paenibacillus melissococcoides</name>
    <dbReference type="NCBI Taxonomy" id="2912268"/>
    <lineage>
        <taxon>Bacteria</taxon>
        <taxon>Bacillati</taxon>
        <taxon>Bacillota</taxon>
        <taxon>Bacilli</taxon>
        <taxon>Bacillales</taxon>
        <taxon>Paenibacillaceae</taxon>
        <taxon>Paenibacillus</taxon>
    </lineage>
</organism>
<evidence type="ECO:0000313" key="2">
    <source>
        <dbReference type="EMBL" id="CAH8243550.1"/>
    </source>
</evidence>
<reference evidence="2" key="1">
    <citation type="submission" date="2022-06" db="EMBL/GenBank/DDBJ databases">
        <authorList>
            <person name="Dietemann V."/>
            <person name="Ory F."/>
            <person name="Dainat B."/>
            <person name="Oberhansli S."/>
        </authorList>
    </citation>
    <scope>NUCLEOTIDE SEQUENCE</scope>
    <source>
        <strain evidence="2">Ena-SAMPLE-TAB-26-04-2022-14:26:32:270-5432</strain>
    </source>
</reference>
<proteinExistence type="predicted"/>
<name>A0ABN8U220_9BACL</name>
<keyword evidence="1" id="KW-1133">Transmembrane helix</keyword>
<feature type="transmembrane region" description="Helical" evidence="1">
    <location>
        <begin position="21"/>
        <end position="43"/>
    </location>
</feature>
<dbReference type="EMBL" id="CALYLO010000001">
    <property type="protein sequence ID" value="CAH8243550.1"/>
    <property type="molecule type" value="Genomic_DNA"/>
</dbReference>
<comment type="caution">
    <text evidence="2">The sequence shown here is derived from an EMBL/GenBank/DDBJ whole genome shotgun (WGS) entry which is preliminary data.</text>
</comment>
<gene>
    <name evidence="2" type="ORF">WJ0W_000790</name>
</gene>
<keyword evidence="1" id="KW-0472">Membrane</keyword>
<protein>
    <submittedName>
        <fullName evidence="2">Uncharacterized protein</fullName>
    </submittedName>
</protein>
<accession>A0ABN8U220</accession>
<feature type="transmembrane region" description="Helical" evidence="1">
    <location>
        <begin position="55"/>
        <end position="80"/>
    </location>
</feature>
<keyword evidence="3" id="KW-1185">Reference proteome</keyword>
<keyword evidence="1" id="KW-0812">Transmembrane</keyword>
<dbReference type="RefSeq" id="WP_249724323.1">
    <property type="nucleotide sequence ID" value="NZ_AP031286.1"/>
</dbReference>
<evidence type="ECO:0000313" key="3">
    <source>
        <dbReference type="Proteomes" id="UP001154322"/>
    </source>
</evidence>